<protein>
    <submittedName>
        <fullName evidence="1">Uncharacterized protein</fullName>
    </submittedName>
</protein>
<gene>
    <name evidence="1" type="ORF">BCR34DRAFT_280230</name>
</gene>
<proteinExistence type="predicted"/>
<dbReference type="AlphaFoldDB" id="A0A1Y1Y1J2"/>
<name>A0A1Y1Y1J2_9PLEO</name>
<reference evidence="1 2" key="1">
    <citation type="submission" date="2016-07" db="EMBL/GenBank/DDBJ databases">
        <title>Pervasive Adenine N6-methylation of Active Genes in Fungi.</title>
        <authorList>
            <consortium name="DOE Joint Genome Institute"/>
            <person name="Mondo S.J."/>
            <person name="Dannebaum R.O."/>
            <person name="Kuo R.C."/>
            <person name="Labutti K."/>
            <person name="Haridas S."/>
            <person name="Kuo A."/>
            <person name="Salamov A."/>
            <person name="Ahrendt S.R."/>
            <person name="Lipzen A."/>
            <person name="Sullivan W."/>
            <person name="Andreopoulos W.B."/>
            <person name="Clum A."/>
            <person name="Lindquist E."/>
            <person name="Daum C."/>
            <person name="Ramamoorthy G.K."/>
            <person name="Gryganskyi A."/>
            <person name="Culley D."/>
            <person name="Magnuson J.K."/>
            <person name="James T.Y."/>
            <person name="O'Malley M.A."/>
            <person name="Stajich J.E."/>
            <person name="Spatafora J.W."/>
            <person name="Visel A."/>
            <person name="Grigoriev I.V."/>
        </authorList>
    </citation>
    <scope>NUCLEOTIDE SEQUENCE [LARGE SCALE GENOMIC DNA]</scope>
    <source>
        <strain evidence="1 2">CBS 115471</strain>
    </source>
</reference>
<sequence length="186" mass="19946">MELIGRLLLSIESSDMLTESLEFLQVVIVSLLESLKLELKVSTGVFDSPELGLELFKSFLGNLLVSGQLDLSSLAAGFLEISRLLQVVLISNELVNLEVRQELGLQVTIVHGGHESTDGLLEGGEIGISELENHVVGSEALVDGVYKRIHNWVDALAVLRDRVEIASDRGDGHAAHAGIAGVGVGW</sequence>
<dbReference type="Proteomes" id="UP000193144">
    <property type="component" value="Unassembled WGS sequence"/>
</dbReference>
<dbReference type="EMBL" id="MCFA01000452">
    <property type="protein sequence ID" value="ORX91586.1"/>
    <property type="molecule type" value="Genomic_DNA"/>
</dbReference>
<organism evidence="1 2">
    <name type="scientific">Clohesyomyces aquaticus</name>
    <dbReference type="NCBI Taxonomy" id="1231657"/>
    <lineage>
        <taxon>Eukaryota</taxon>
        <taxon>Fungi</taxon>
        <taxon>Dikarya</taxon>
        <taxon>Ascomycota</taxon>
        <taxon>Pezizomycotina</taxon>
        <taxon>Dothideomycetes</taxon>
        <taxon>Pleosporomycetidae</taxon>
        <taxon>Pleosporales</taxon>
        <taxon>Lindgomycetaceae</taxon>
        <taxon>Clohesyomyces</taxon>
    </lineage>
</organism>
<keyword evidence="2" id="KW-1185">Reference proteome</keyword>
<comment type="caution">
    <text evidence="1">The sequence shown here is derived from an EMBL/GenBank/DDBJ whole genome shotgun (WGS) entry which is preliminary data.</text>
</comment>
<evidence type="ECO:0000313" key="1">
    <source>
        <dbReference type="EMBL" id="ORX91586.1"/>
    </source>
</evidence>
<accession>A0A1Y1Y1J2</accession>
<evidence type="ECO:0000313" key="2">
    <source>
        <dbReference type="Proteomes" id="UP000193144"/>
    </source>
</evidence>